<dbReference type="GO" id="GO:0005886">
    <property type="term" value="C:plasma membrane"/>
    <property type="evidence" value="ECO:0007669"/>
    <property type="project" value="UniProtKB-SubCell"/>
</dbReference>
<keyword evidence="2" id="KW-1003">Cell membrane</keyword>
<feature type="region of interest" description="Disordered" evidence="10">
    <location>
        <begin position="1"/>
        <end position="37"/>
    </location>
</feature>
<evidence type="ECO:0000256" key="7">
    <source>
        <dbReference type="ARBA" id="ARBA00022989"/>
    </source>
</evidence>
<feature type="transmembrane region" description="Helical" evidence="11">
    <location>
        <begin position="45"/>
        <end position="66"/>
    </location>
</feature>
<evidence type="ECO:0000256" key="5">
    <source>
        <dbReference type="ARBA" id="ARBA00022741"/>
    </source>
</evidence>
<keyword evidence="8 11" id="KW-0472">Membrane</keyword>
<keyword evidence="6 9" id="KW-0067">ATP-binding</keyword>
<dbReference type="InterPro" id="IPR002543">
    <property type="entry name" value="FtsK_dom"/>
</dbReference>
<evidence type="ECO:0000256" key="2">
    <source>
        <dbReference type="ARBA" id="ARBA00022475"/>
    </source>
</evidence>
<evidence type="ECO:0000256" key="9">
    <source>
        <dbReference type="PROSITE-ProRule" id="PRU00289"/>
    </source>
</evidence>
<reference evidence="13 14" key="1">
    <citation type="journal article" date="2019" name="Emerg. Microbes Infect.">
        <title>Comprehensive subspecies identification of 175 nontuberculous mycobacteria species based on 7547 genomic profiles.</title>
        <authorList>
            <person name="Matsumoto Y."/>
            <person name="Kinjo T."/>
            <person name="Motooka D."/>
            <person name="Nabeya D."/>
            <person name="Jung N."/>
            <person name="Uechi K."/>
            <person name="Horii T."/>
            <person name="Iida T."/>
            <person name="Fujita J."/>
            <person name="Nakamura S."/>
        </authorList>
    </citation>
    <scope>NUCLEOTIDE SEQUENCE [LARGE SCALE GENOMIC DNA]</scope>
    <source>
        <strain evidence="13 14">JCM 17322</strain>
    </source>
</reference>
<sequence length="1292" mass="137869">MAQGDRAGATTGFVPAPGTAPPAGATGEITVAAPPELPPRTRSRLLSRLVPLLTSAVVLVMMTVLVRRGPASAHDPMVHPMLYALPVTILVSAAATYASGHERRRGHEIDCDRADYLSYLSGLRAAVAQTAAAQRRWLAWRHPEPGTLWTLIGSRRMWERRPADQDFCQVRVGVGIREAATRLVPPKPAGRADPVTEAALRRFIGTYSTIADAPITVALTGLAVVTVDGDPARVRGLLRAMLCQLAVLHPPDLLLIAGVVSDTTRRYWDWLKWLPHNRHPTLTDAIGAARMVYSSVGEAQNRLAGLAPPHVVVVVDGGDRLGGHPIAGFTTLVAGDGAHARAAAGGVRLHVTAENLVIRYGADNRQVCARPDRLHMVEAVECARRLGGYHVLNSTGSLARSSDSPWPDLLGISDVTAFDPIALWRSRNHRDRLRVPIGITEAGAPLELDIKEAAEHGTGPHGLCIGATGSGKSEFLRTVALGMMARHPTDVLNLVLVDFKGGATFLHLEQAPHVAAVITNLSDEAQLVVRMQDALAGEMYRRQQLLRAAGNYVSCAAYEQARRAGTRLPALPALFIIVDEFSELLSQHPDFADLFVAIGRQGRSLGMHLLLASQRLDEGRLRGLESHLSYRVCLKTLSANESRLALGTADAFQLPNTPGAGVLRTATGELIRFQTAFVSGPCPKPTAVSASSGAPAAPSVRLFGVTPAGPVTGTAAAPDDQQTPRTVLQAVVDRLAGCAPRAHEVWLAPLGSAPALDTVLRAATPADVAPARLAVPIGIVDRPFEQRRTPLMVDLSGAAGNVAVVGAPRSGKSTAVRTLITALCVTHSPDQVQFYCLDFGGGALGSVCALPHVGSVAGRAEPQRVTRTIAELESIVRSREVFFRDHGISSITQYRGLQSAAGTARPADIFLVIDGWAGLCREFDRLEPAVTALAAQGLSFGVHVVLTASRWAEIRSGLKDQIGTRIELRLGDPADSEMDRKRACHVPAGCPGRGLSPEGLHMVVALPRLDGLDSTAGLSEASVEVAEELRRRHGRSVAPPIPLLPTQVDHAVVVDRAGDRLRTQILIGLEDRQLQPVPVDFDQHEHMLILGDNRCGKTSALRTLCREIVRTTTPAQAQLFVVDARRSLLGVVESEHLGGYAISVTALRALLPEVLELLQRRMPPPRVTQAQLRARSWWSGPEVYVIVDDYDLVATAAGNPLTPISEYLPYARDLGLHLVIARRSGGAAHGLFEPLLAALRDSGCLALLMSGHPEEGPVIGSARFAPLPPGRGILVAGHGDEQLVQVGWSPPP</sequence>
<dbReference type="PROSITE" id="PS50901">
    <property type="entry name" value="FTSK"/>
    <property type="match status" value="3"/>
</dbReference>
<dbReference type="CDD" id="cd01127">
    <property type="entry name" value="TrwB_TraG_TraD_VirD4"/>
    <property type="match status" value="1"/>
</dbReference>
<keyword evidence="5 9" id="KW-0547">Nucleotide-binding</keyword>
<feature type="binding site" evidence="9">
    <location>
        <begin position="806"/>
        <end position="813"/>
    </location>
    <ligand>
        <name>ATP</name>
        <dbReference type="ChEBI" id="CHEBI:30616"/>
    </ligand>
</feature>
<dbReference type="NCBIfam" id="TIGR03924">
    <property type="entry name" value="T7SS_EccC_a"/>
    <property type="match status" value="1"/>
</dbReference>
<dbReference type="PANTHER" id="PTHR22683:SF1">
    <property type="entry name" value="TYPE VII SECRETION SYSTEM PROTEIN ESSC"/>
    <property type="match status" value="1"/>
</dbReference>
<keyword evidence="4" id="KW-0677">Repeat</keyword>
<evidence type="ECO:0000313" key="13">
    <source>
        <dbReference type="EMBL" id="GFG73054.1"/>
    </source>
</evidence>
<dbReference type="RefSeq" id="WP_163753755.1">
    <property type="nucleotide sequence ID" value="NZ_BLKW01000002.1"/>
</dbReference>
<dbReference type="InterPro" id="IPR027417">
    <property type="entry name" value="P-loop_NTPase"/>
</dbReference>
<dbReference type="SUPFAM" id="SSF52540">
    <property type="entry name" value="P-loop containing nucleoside triphosphate hydrolases"/>
    <property type="match status" value="3"/>
</dbReference>
<comment type="caution">
    <text evidence="13">The sequence shown here is derived from an EMBL/GenBank/DDBJ whole genome shotgun (WGS) entry which is preliminary data.</text>
</comment>
<keyword evidence="14" id="KW-1185">Reference proteome</keyword>
<dbReference type="InterPro" id="IPR023836">
    <property type="entry name" value="EccCa-like_Actinobacteria"/>
</dbReference>
<feature type="domain" description="FtsK" evidence="12">
    <location>
        <begin position="443"/>
        <end position="643"/>
    </location>
</feature>
<evidence type="ECO:0000256" key="11">
    <source>
        <dbReference type="SAM" id="Phobius"/>
    </source>
</evidence>
<dbReference type="InterPro" id="IPR003593">
    <property type="entry name" value="AAA+_ATPase"/>
</dbReference>
<evidence type="ECO:0000259" key="12">
    <source>
        <dbReference type="PROSITE" id="PS50901"/>
    </source>
</evidence>
<dbReference type="PANTHER" id="PTHR22683">
    <property type="entry name" value="SPORULATION PROTEIN RELATED"/>
    <property type="match status" value="1"/>
</dbReference>
<accession>A0A7I9XSX1</accession>
<dbReference type="GO" id="GO:0005524">
    <property type="term" value="F:ATP binding"/>
    <property type="evidence" value="ECO:0007669"/>
    <property type="project" value="UniProtKB-UniRule"/>
</dbReference>
<evidence type="ECO:0000313" key="14">
    <source>
        <dbReference type="Proteomes" id="UP000465361"/>
    </source>
</evidence>
<dbReference type="Gene3D" id="3.40.50.300">
    <property type="entry name" value="P-loop containing nucleotide triphosphate hydrolases"/>
    <property type="match status" value="4"/>
</dbReference>
<dbReference type="GO" id="GO:0003677">
    <property type="term" value="F:DNA binding"/>
    <property type="evidence" value="ECO:0007669"/>
    <property type="project" value="InterPro"/>
</dbReference>
<feature type="binding site" evidence="9">
    <location>
        <begin position="1091"/>
        <end position="1098"/>
    </location>
    <ligand>
        <name>ATP</name>
        <dbReference type="ChEBI" id="CHEBI:30616"/>
    </ligand>
</feature>
<keyword evidence="3 11" id="KW-0812">Transmembrane</keyword>
<protein>
    <submittedName>
        <fullName evidence="13">Type VII secretion protein EccC</fullName>
    </submittedName>
</protein>
<dbReference type="SMART" id="SM00382">
    <property type="entry name" value="AAA"/>
    <property type="match status" value="3"/>
</dbReference>
<evidence type="ECO:0000256" key="4">
    <source>
        <dbReference type="ARBA" id="ARBA00022737"/>
    </source>
</evidence>
<dbReference type="NCBIfam" id="TIGR03925">
    <property type="entry name" value="T7SS_EccC_b"/>
    <property type="match status" value="1"/>
</dbReference>
<dbReference type="InterPro" id="IPR050206">
    <property type="entry name" value="FtsK/SpoIIIE/SftA"/>
</dbReference>
<feature type="domain" description="FtsK" evidence="12">
    <location>
        <begin position="788"/>
        <end position="977"/>
    </location>
</feature>
<evidence type="ECO:0000256" key="6">
    <source>
        <dbReference type="ARBA" id="ARBA00022840"/>
    </source>
</evidence>
<evidence type="ECO:0000256" key="8">
    <source>
        <dbReference type="ARBA" id="ARBA00023136"/>
    </source>
</evidence>
<dbReference type="EMBL" id="BLKW01000002">
    <property type="protein sequence ID" value="GFG73054.1"/>
    <property type="molecule type" value="Genomic_DNA"/>
</dbReference>
<evidence type="ECO:0000256" key="10">
    <source>
        <dbReference type="SAM" id="MobiDB-lite"/>
    </source>
</evidence>
<feature type="transmembrane region" description="Helical" evidence="11">
    <location>
        <begin position="78"/>
        <end position="98"/>
    </location>
</feature>
<evidence type="ECO:0000256" key="1">
    <source>
        <dbReference type="ARBA" id="ARBA00004651"/>
    </source>
</evidence>
<dbReference type="Pfam" id="PF01580">
    <property type="entry name" value="FtsK_SpoIIIE"/>
    <property type="match status" value="3"/>
</dbReference>
<dbReference type="InterPro" id="IPR023837">
    <property type="entry name" value="EccCb-like_Actinobacteria"/>
</dbReference>
<dbReference type="Proteomes" id="UP000465361">
    <property type="component" value="Unassembled WGS sequence"/>
</dbReference>
<keyword evidence="7 11" id="KW-1133">Transmembrane helix</keyword>
<organism evidence="13 14">
    <name type="scientific">Mycobacterium botniense</name>
    <dbReference type="NCBI Taxonomy" id="84962"/>
    <lineage>
        <taxon>Bacteria</taxon>
        <taxon>Bacillati</taxon>
        <taxon>Actinomycetota</taxon>
        <taxon>Actinomycetes</taxon>
        <taxon>Mycobacteriales</taxon>
        <taxon>Mycobacteriaceae</taxon>
        <taxon>Mycobacterium</taxon>
    </lineage>
</organism>
<feature type="compositionally biased region" description="Low complexity" evidence="10">
    <location>
        <begin position="7"/>
        <end position="27"/>
    </location>
</feature>
<proteinExistence type="predicted"/>
<comment type="subcellular location">
    <subcellularLocation>
        <location evidence="1">Cell membrane</location>
        <topology evidence="1">Multi-pass membrane protein</topology>
    </subcellularLocation>
</comment>
<feature type="domain" description="FtsK" evidence="12">
    <location>
        <begin position="1074"/>
        <end position="1254"/>
    </location>
</feature>
<feature type="binding site" evidence="9">
    <location>
        <begin position="466"/>
        <end position="473"/>
    </location>
    <ligand>
        <name>ATP</name>
        <dbReference type="ChEBI" id="CHEBI:30616"/>
    </ligand>
</feature>
<evidence type="ECO:0000256" key="3">
    <source>
        <dbReference type="ARBA" id="ARBA00022692"/>
    </source>
</evidence>
<name>A0A7I9XSX1_9MYCO</name>
<gene>
    <name evidence="13" type="ORF">MBOT_04190</name>
</gene>